<dbReference type="Pfam" id="PF01963">
    <property type="entry name" value="TraB_PrgY_gumN"/>
    <property type="match status" value="1"/>
</dbReference>
<evidence type="ECO:0000313" key="2">
    <source>
        <dbReference type="Proteomes" id="UP000249645"/>
    </source>
</evidence>
<evidence type="ECO:0008006" key="3">
    <source>
        <dbReference type="Google" id="ProtNLM"/>
    </source>
</evidence>
<dbReference type="AlphaFoldDB" id="A0A2W5F420"/>
<accession>A0A2W5F420</accession>
<dbReference type="Proteomes" id="UP000249645">
    <property type="component" value="Unassembled WGS sequence"/>
</dbReference>
<gene>
    <name evidence="1" type="ORF">DI598_07540</name>
</gene>
<proteinExistence type="predicted"/>
<evidence type="ECO:0000313" key="1">
    <source>
        <dbReference type="EMBL" id="PZP49553.1"/>
    </source>
</evidence>
<sequence>MRTLFKIALFIFGILFSFFGFSQKQKLEKTLLWRISGNGLQKPSYLFGTIHLTDERLFNFQDSVYHAIEVSEGLAIEINPDEMIAEMVNKSLDDKIKGKK</sequence>
<reference evidence="1 2" key="1">
    <citation type="submission" date="2017-11" db="EMBL/GenBank/DDBJ databases">
        <title>Infants hospitalized years apart are colonized by the same room-sourced microbial strains.</title>
        <authorList>
            <person name="Brooks B."/>
            <person name="Olm M.R."/>
            <person name="Firek B.A."/>
            <person name="Baker R."/>
            <person name="Thomas B.C."/>
            <person name="Morowitz M.J."/>
            <person name="Banfield J.F."/>
        </authorList>
    </citation>
    <scope>NUCLEOTIDE SEQUENCE [LARGE SCALE GENOMIC DNA]</scope>
    <source>
        <strain evidence="1">S2_009_000_R2_76</strain>
    </source>
</reference>
<dbReference type="InterPro" id="IPR002816">
    <property type="entry name" value="TraB/PrgY/GumN_fam"/>
</dbReference>
<dbReference type="EMBL" id="QFOI01000106">
    <property type="protein sequence ID" value="PZP49553.1"/>
    <property type="molecule type" value="Genomic_DNA"/>
</dbReference>
<name>A0A2W5F420_9SPHI</name>
<protein>
    <recommendedName>
        <fullName evidence="3">TraB/GumN family protein</fullName>
    </recommendedName>
</protein>
<comment type="caution">
    <text evidence="1">The sequence shown here is derived from an EMBL/GenBank/DDBJ whole genome shotgun (WGS) entry which is preliminary data.</text>
</comment>
<organism evidence="1 2">
    <name type="scientific">Pseudopedobacter saltans</name>
    <dbReference type="NCBI Taxonomy" id="151895"/>
    <lineage>
        <taxon>Bacteria</taxon>
        <taxon>Pseudomonadati</taxon>
        <taxon>Bacteroidota</taxon>
        <taxon>Sphingobacteriia</taxon>
        <taxon>Sphingobacteriales</taxon>
        <taxon>Sphingobacteriaceae</taxon>
        <taxon>Pseudopedobacter</taxon>
    </lineage>
</organism>